<reference evidence="2 3" key="1">
    <citation type="submission" date="2016-10" db="EMBL/GenBank/DDBJ databases">
        <title>Evaluation of Human, Veterinary and Environmental Mycobacterium chelonae Isolates by Core Genome Phylogenomic Analysis, Targeted Gene Comparison, and Anti-microbial Susceptibility Patterns: A Tale of Mistaken Identities.</title>
        <authorList>
            <person name="Fogelson S.B."/>
            <person name="Camus A.C."/>
            <person name="Lorenz W."/>
            <person name="Vasireddy R."/>
            <person name="Vasireddy S."/>
            <person name="Smith T."/>
            <person name="Brown-Elliott B.A."/>
            <person name="Wallace R.J.Jr."/>
            <person name="Hasan N.A."/>
            <person name="Reischl U."/>
            <person name="Sanchez S."/>
        </authorList>
    </citation>
    <scope>NUCLEOTIDE SEQUENCE [LARGE SCALE GENOMIC DNA]</scope>
    <source>
        <strain evidence="2 3">15515</strain>
    </source>
</reference>
<organism evidence="2 3">
    <name type="scientific">Mycobacteroides chelonae</name>
    <name type="common">Mycobacterium chelonae</name>
    <dbReference type="NCBI Taxonomy" id="1774"/>
    <lineage>
        <taxon>Bacteria</taxon>
        <taxon>Bacillati</taxon>
        <taxon>Actinomycetota</taxon>
        <taxon>Actinomycetes</taxon>
        <taxon>Mycobacteriales</taxon>
        <taxon>Mycobacteriaceae</taxon>
        <taxon>Mycobacteroides</taxon>
    </lineage>
</organism>
<protein>
    <recommendedName>
        <fullName evidence="4">ESX-1 secretion-associated protein</fullName>
    </recommendedName>
</protein>
<evidence type="ECO:0000313" key="3">
    <source>
        <dbReference type="Proteomes" id="UP000180043"/>
    </source>
</evidence>
<dbReference type="RefSeq" id="WP_070948086.1">
    <property type="nucleotide sequence ID" value="NZ_MLIQ01000049.1"/>
</dbReference>
<dbReference type="AlphaFoldDB" id="A0A1S1LFF8"/>
<dbReference type="EMBL" id="MLIQ01000049">
    <property type="protein sequence ID" value="OHU46063.1"/>
    <property type="molecule type" value="Genomic_DNA"/>
</dbReference>
<dbReference type="Proteomes" id="UP000180043">
    <property type="component" value="Unassembled WGS sequence"/>
</dbReference>
<accession>A0A1S1LFF8</accession>
<gene>
    <name evidence="2" type="ORF">BKG82_28050</name>
</gene>
<evidence type="ECO:0008006" key="4">
    <source>
        <dbReference type="Google" id="ProtNLM"/>
    </source>
</evidence>
<sequence length="113" mass="11964">MVNTSIDLGQLRAKAQQLRDIANNDLTALIHDQSGAVDSYRQDASVNTLDGAPAGIFADTAAALEEGFHDAATKATAIKTELLRVAEELENHARGVESDEADSSNQFSYGTAT</sequence>
<evidence type="ECO:0000256" key="1">
    <source>
        <dbReference type="SAM" id="MobiDB-lite"/>
    </source>
</evidence>
<evidence type="ECO:0000313" key="2">
    <source>
        <dbReference type="EMBL" id="OHU46063.1"/>
    </source>
</evidence>
<proteinExistence type="predicted"/>
<feature type="compositionally biased region" description="Polar residues" evidence="1">
    <location>
        <begin position="103"/>
        <end position="113"/>
    </location>
</feature>
<feature type="region of interest" description="Disordered" evidence="1">
    <location>
        <begin position="91"/>
        <end position="113"/>
    </location>
</feature>
<comment type="caution">
    <text evidence="2">The sequence shown here is derived from an EMBL/GenBank/DDBJ whole genome shotgun (WGS) entry which is preliminary data.</text>
</comment>
<name>A0A1S1LFF8_MYCCH</name>